<dbReference type="InterPro" id="IPR036249">
    <property type="entry name" value="Thioredoxin-like_sf"/>
</dbReference>
<dbReference type="CDD" id="cd03193">
    <property type="entry name" value="GST_C_Metaxin"/>
    <property type="match status" value="1"/>
</dbReference>
<organism evidence="3 4">
    <name type="scientific">Rhodanobacter ginsengisoli</name>
    <dbReference type="NCBI Taxonomy" id="418646"/>
    <lineage>
        <taxon>Bacteria</taxon>
        <taxon>Pseudomonadati</taxon>
        <taxon>Pseudomonadota</taxon>
        <taxon>Gammaproteobacteria</taxon>
        <taxon>Lysobacterales</taxon>
        <taxon>Rhodanobacteraceae</taxon>
        <taxon>Rhodanobacter</taxon>
    </lineage>
</organism>
<evidence type="ECO:0000313" key="3">
    <source>
        <dbReference type="EMBL" id="MFC5526357.1"/>
    </source>
</evidence>
<sequence>MSSSGITLFATRPGFGLPDTSPFVIKTEVQLKMAGLAYERASAIPPQAPNGKLPYIDDHGEVVTDSTFIRAHIERRYAMDLDEGLNLRERAEAWTIERLLEDHLYFAMVWFRWIDPENFERGPAHFADAAPEAERARMRQEMQARKASELHAQGLGRHPPGRIAELGERSIDALALMLGDKSHLLREAVSGVDATAFGVLASVMTPFFDTPLRRAAEAHRNLVAYVARMMRRYYPEHAWQPAQRVEIA</sequence>
<dbReference type="RefSeq" id="WP_377319953.1">
    <property type="nucleotide sequence ID" value="NZ_JBHSNF010000002.1"/>
</dbReference>
<reference evidence="4" key="1">
    <citation type="journal article" date="2019" name="Int. J. Syst. Evol. Microbiol.">
        <title>The Global Catalogue of Microorganisms (GCM) 10K type strain sequencing project: providing services to taxonomists for standard genome sequencing and annotation.</title>
        <authorList>
            <consortium name="The Broad Institute Genomics Platform"/>
            <consortium name="The Broad Institute Genome Sequencing Center for Infectious Disease"/>
            <person name="Wu L."/>
            <person name="Ma J."/>
        </authorList>
    </citation>
    <scope>NUCLEOTIDE SEQUENCE [LARGE SCALE GENOMIC DNA]</scope>
    <source>
        <strain evidence="4">CGMCC 1.16619</strain>
    </source>
</reference>
<keyword evidence="4" id="KW-1185">Reference proteome</keyword>
<evidence type="ECO:0000313" key="4">
    <source>
        <dbReference type="Proteomes" id="UP001596114"/>
    </source>
</evidence>
<proteinExistence type="predicted"/>
<feature type="domain" description="Thioredoxin-like fold" evidence="2">
    <location>
        <begin position="22"/>
        <end position="118"/>
    </location>
</feature>
<gene>
    <name evidence="3" type="ORF">ACFPPA_11500</name>
</gene>
<evidence type="ECO:0000259" key="1">
    <source>
        <dbReference type="Pfam" id="PF17171"/>
    </source>
</evidence>
<dbReference type="Proteomes" id="UP001596114">
    <property type="component" value="Unassembled WGS sequence"/>
</dbReference>
<evidence type="ECO:0000259" key="2">
    <source>
        <dbReference type="Pfam" id="PF17172"/>
    </source>
</evidence>
<dbReference type="InterPro" id="IPR033468">
    <property type="entry name" value="Metaxin_GST"/>
</dbReference>
<dbReference type="SUPFAM" id="SSF52833">
    <property type="entry name" value="Thioredoxin-like"/>
    <property type="match status" value="1"/>
</dbReference>
<feature type="domain" description="Metaxin glutathione S-transferase" evidence="1">
    <location>
        <begin position="168"/>
        <end position="229"/>
    </location>
</feature>
<dbReference type="Gene3D" id="3.40.30.10">
    <property type="entry name" value="Glutaredoxin"/>
    <property type="match status" value="1"/>
</dbReference>
<dbReference type="InterPro" id="IPR012336">
    <property type="entry name" value="Thioredoxin-like_fold"/>
</dbReference>
<dbReference type="SUPFAM" id="SSF47616">
    <property type="entry name" value="GST C-terminal domain-like"/>
    <property type="match status" value="1"/>
</dbReference>
<dbReference type="Gene3D" id="1.20.1050.10">
    <property type="match status" value="1"/>
</dbReference>
<dbReference type="SFLD" id="SFLDG01200">
    <property type="entry name" value="SUF1.1"/>
    <property type="match status" value="1"/>
</dbReference>
<dbReference type="PANTHER" id="PTHR12289">
    <property type="entry name" value="METAXIN RELATED"/>
    <property type="match status" value="1"/>
</dbReference>
<dbReference type="Pfam" id="PF17171">
    <property type="entry name" value="GST_C_6"/>
    <property type="match status" value="1"/>
</dbReference>
<name>A0ABW0QQ94_9GAMM</name>
<dbReference type="PANTHER" id="PTHR12289:SF41">
    <property type="entry name" value="FAILED AXON CONNECTIONS-RELATED"/>
    <property type="match status" value="1"/>
</dbReference>
<dbReference type="InterPro" id="IPR026928">
    <property type="entry name" value="FAX/IsoI-like"/>
</dbReference>
<dbReference type="SFLD" id="SFLDG01180">
    <property type="entry name" value="SUF1"/>
    <property type="match status" value="1"/>
</dbReference>
<dbReference type="InterPro" id="IPR036282">
    <property type="entry name" value="Glutathione-S-Trfase_C_sf"/>
</dbReference>
<dbReference type="InterPro" id="IPR050931">
    <property type="entry name" value="Mito_Protein_Transport_Metaxin"/>
</dbReference>
<dbReference type="InterPro" id="IPR040079">
    <property type="entry name" value="Glutathione_S-Trfase"/>
</dbReference>
<dbReference type="Pfam" id="PF17172">
    <property type="entry name" value="GST_N_4"/>
    <property type="match status" value="1"/>
</dbReference>
<protein>
    <submittedName>
        <fullName evidence="3">Glutathione S-transferase family protein</fullName>
    </submittedName>
</protein>
<accession>A0ABW0QQ94</accession>
<dbReference type="EMBL" id="JBHSNF010000002">
    <property type="protein sequence ID" value="MFC5526357.1"/>
    <property type="molecule type" value="Genomic_DNA"/>
</dbReference>
<comment type="caution">
    <text evidence="3">The sequence shown here is derived from an EMBL/GenBank/DDBJ whole genome shotgun (WGS) entry which is preliminary data.</text>
</comment>
<dbReference type="SFLD" id="SFLDS00019">
    <property type="entry name" value="Glutathione_Transferase_(cytos"/>
    <property type="match status" value="1"/>
</dbReference>